<evidence type="ECO:0000256" key="1">
    <source>
        <dbReference type="SAM" id="Phobius"/>
    </source>
</evidence>
<reference evidence="2 3" key="1">
    <citation type="submission" date="2020-03" db="EMBL/GenBank/DDBJ databases">
        <title>Propioniciclava sp. nov., isolated from Hydrophilus acuminatus.</title>
        <authorList>
            <person name="Hyun D.-W."/>
            <person name="Bae J.-W."/>
        </authorList>
    </citation>
    <scope>NUCLEOTIDE SEQUENCE [LARGE SCALE GENOMIC DNA]</scope>
    <source>
        <strain evidence="2 3">HDW11</strain>
    </source>
</reference>
<feature type="transmembrane region" description="Helical" evidence="1">
    <location>
        <begin position="68"/>
        <end position="86"/>
    </location>
</feature>
<dbReference type="AlphaFoldDB" id="A0A6G7Y7A8"/>
<protein>
    <submittedName>
        <fullName evidence="2">HdeD family acid-resistance protein</fullName>
    </submittedName>
</protein>
<proteinExistence type="predicted"/>
<feature type="transmembrane region" description="Helical" evidence="1">
    <location>
        <begin position="12"/>
        <end position="28"/>
    </location>
</feature>
<keyword evidence="3" id="KW-1185">Reference proteome</keyword>
<dbReference type="Pfam" id="PF03729">
    <property type="entry name" value="DUF308"/>
    <property type="match status" value="1"/>
</dbReference>
<evidence type="ECO:0000313" key="2">
    <source>
        <dbReference type="EMBL" id="QIK72673.1"/>
    </source>
</evidence>
<dbReference type="RefSeq" id="WP_166233747.1">
    <property type="nucleotide sequence ID" value="NZ_CP049865.1"/>
</dbReference>
<dbReference type="InterPro" id="IPR052712">
    <property type="entry name" value="Acid_resist_chaperone_HdeD"/>
</dbReference>
<dbReference type="PANTHER" id="PTHR34989:SF1">
    <property type="entry name" value="PROTEIN HDED"/>
    <property type="match status" value="1"/>
</dbReference>
<feature type="transmembrane region" description="Helical" evidence="1">
    <location>
        <begin position="92"/>
        <end position="113"/>
    </location>
</feature>
<gene>
    <name evidence="2" type="ORF">G7070_10835</name>
</gene>
<feature type="transmembrane region" description="Helical" evidence="1">
    <location>
        <begin position="150"/>
        <end position="172"/>
    </location>
</feature>
<dbReference type="InterPro" id="IPR005325">
    <property type="entry name" value="DUF308_memb"/>
</dbReference>
<keyword evidence="1" id="KW-1133">Transmembrane helix</keyword>
<dbReference type="KEGG" id="prv:G7070_10835"/>
<dbReference type="Proteomes" id="UP000501058">
    <property type="component" value="Chromosome"/>
</dbReference>
<sequence>MLHFAARTWPWILARGIVAVLAGLITIVQPGIALATLAILIGIWLIADGVGLLINAFTIPLAGGGTRALLAVFGIVSVVAGGIALANMNAALSAIAVILAVWFFASGIAQIATAIRIRKAVTGEWMLIVVGVLGILCGVLTMFAPGATLATAAIMFGAFALVYGIAAIVAALRIRGLVKRSGA</sequence>
<feature type="transmembrane region" description="Helical" evidence="1">
    <location>
        <begin position="34"/>
        <end position="56"/>
    </location>
</feature>
<dbReference type="PANTHER" id="PTHR34989">
    <property type="entry name" value="PROTEIN HDED"/>
    <property type="match status" value="1"/>
</dbReference>
<dbReference type="GO" id="GO:0005886">
    <property type="term" value="C:plasma membrane"/>
    <property type="evidence" value="ECO:0007669"/>
    <property type="project" value="TreeGrafter"/>
</dbReference>
<dbReference type="EMBL" id="CP049865">
    <property type="protein sequence ID" value="QIK72673.1"/>
    <property type="molecule type" value="Genomic_DNA"/>
</dbReference>
<keyword evidence="1" id="KW-0812">Transmembrane</keyword>
<keyword evidence="1" id="KW-0472">Membrane</keyword>
<feature type="transmembrane region" description="Helical" evidence="1">
    <location>
        <begin position="125"/>
        <end position="144"/>
    </location>
</feature>
<name>A0A6G7Y7A8_9ACTN</name>
<organism evidence="2 3">
    <name type="scientific">Propioniciclava coleopterorum</name>
    <dbReference type="NCBI Taxonomy" id="2714937"/>
    <lineage>
        <taxon>Bacteria</taxon>
        <taxon>Bacillati</taxon>
        <taxon>Actinomycetota</taxon>
        <taxon>Actinomycetes</taxon>
        <taxon>Propionibacteriales</taxon>
        <taxon>Propionibacteriaceae</taxon>
        <taxon>Propioniciclava</taxon>
    </lineage>
</organism>
<evidence type="ECO:0000313" key="3">
    <source>
        <dbReference type="Proteomes" id="UP000501058"/>
    </source>
</evidence>
<accession>A0A6G7Y7A8</accession>